<organism evidence="1 2">
    <name type="scientific">Saponaria officinalis</name>
    <name type="common">Common soapwort</name>
    <name type="synonym">Lychnis saponaria</name>
    <dbReference type="NCBI Taxonomy" id="3572"/>
    <lineage>
        <taxon>Eukaryota</taxon>
        <taxon>Viridiplantae</taxon>
        <taxon>Streptophyta</taxon>
        <taxon>Embryophyta</taxon>
        <taxon>Tracheophyta</taxon>
        <taxon>Spermatophyta</taxon>
        <taxon>Magnoliopsida</taxon>
        <taxon>eudicotyledons</taxon>
        <taxon>Gunneridae</taxon>
        <taxon>Pentapetalae</taxon>
        <taxon>Caryophyllales</taxon>
        <taxon>Caryophyllaceae</taxon>
        <taxon>Caryophylleae</taxon>
        <taxon>Saponaria</taxon>
    </lineage>
</organism>
<evidence type="ECO:0000313" key="2">
    <source>
        <dbReference type="Proteomes" id="UP001443914"/>
    </source>
</evidence>
<accession>A0AAW1GQM8</accession>
<proteinExistence type="predicted"/>
<keyword evidence="2" id="KW-1185">Reference proteome</keyword>
<comment type="caution">
    <text evidence="1">The sequence shown here is derived from an EMBL/GenBank/DDBJ whole genome shotgun (WGS) entry which is preliminary data.</text>
</comment>
<evidence type="ECO:0000313" key="1">
    <source>
        <dbReference type="EMBL" id="KAK9666149.1"/>
    </source>
</evidence>
<dbReference type="EMBL" id="JBDFQZ010000014">
    <property type="protein sequence ID" value="KAK9666149.1"/>
    <property type="molecule type" value="Genomic_DNA"/>
</dbReference>
<dbReference type="Proteomes" id="UP001443914">
    <property type="component" value="Unassembled WGS sequence"/>
</dbReference>
<protein>
    <submittedName>
        <fullName evidence="1">Uncharacterized protein</fullName>
    </submittedName>
</protein>
<reference evidence="1" key="1">
    <citation type="submission" date="2024-03" db="EMBL/GenBank/DDBJ databases">
        <title>WGS assembly of Saponaria officinalis var. Norfolk2.</title>
        <authorList>
            <person name="Jenkins J."/>
            <person name="Shu S."/>
            <person name="Grimwood J."/>
            <person name="Barry K."/>
            <person name="Goodstein D."/>
            <person name="Schmutz J."/>
            <person name="Leebens-Mack J."/>
            <person name="Osbourn A."/>
        </authorList>
    </citation>
    <scope>NUCLEOTIDE SEQUENCE [LARGE SCALE GENOMIC DNA]</scope>
    <source>
        <strain evidence="1">JIC</strain>
    </source>
</reference>
<gene>
    <name evidence="1" type="ORF">RND81_14G164200</name>
</gene>
<dbReference type="AlphaFoldDB" id="A0AAW1GQM8"/>
<name>A0AAW1GQM8_SAPOF</name>
<sequence length="190" mass="21794">MEGSDYKPWRRPNRGHLREIILPLSYRWFTPTSASKNKPFGKYLPLKTLEIGHSRSVISLQDCFPKSAILKLWKSRKPLPPKFFSLHNLLQTIHSIFLFPLFEPHQNRDTRDLSSSQKLLGSLNTLIAYVGIDWAMTFIKTSLRTFESNFPCQFCNFLHSLSRTVFEIAFVGCPTTVGSLVGDLSESPFI</sequence>